<organism evidence="8 9">
    <name type="scientific">Chryseosolibacter indicus</name>
    <dbReference type="NCBI Taxonomy" id="2782351"/>
    <lineage>
        <taxon>Bacteria</taxon>
        <taxon>Pseudomonadati</taxon>
        <taxon>Bacteroidota</taxon>
        <taxon>Cytophagia</taxon>
        <taxon>Cytophagales</taxon>
        <taxon>Chryseotaleaceae</taxon>
        <taxon>Chryseosolibacter</taxon>
    </lineage>
</organism>
<evidence type="ECO:0000313" key="9">
    <source>
        <dbReference type="Proteomes" id="UP000772618"/>
    </source>
</evidence>
<comment type="caution">
    <text evidence="8">The sequence shown here is derived from an EMBL/GenBank/DDBJ whole genome shotgun (WGS) entry which is preliminary data.</text>
</comment>
<evidence type="ECO:0000256" key="1">
    <source>
        <dbReference type="ARBA" id="ARBA00004651"/>
    </source>
</evidence>
<name>A0ABS5VKU0_9BACT</name>
<keyword evidence="3" id="KW-1003">Cell membrane</keyword>
<evidence type="ECO:0000256" key="6">
    <source>
        <dbReference type="ARBA" id="ARBA00023136"/>
    </source>
</evidence>
<feature type="transmembrane region" description="Helical" evidence="7">
    <location>
        <begin position="113"/>
        <end position="133"/>
    </location>
</feature>
<sequence length="143" mass="16679">MAFYHQLNLFFDKRKDYGAIFLRLIIGWRLIDGTQDNILSWHRMIEFKDFLQQHGVSYPLMAAWVSVYAQFICGSLYILGYLTRLAAIIMIINFLVALWLVHIGTTFQQSFDALMMLFGSVFFLYYGAGKLSIDNLLVMQKKN</sequence>
<dbReference type="Pfam" id="PF07681">
    <property type="entry name" value="DoxX"/>
    <property type="match status" value="1"/>
</dbReference>
<evidence type="ECO:0000256" key="7">
    <source>
        <dbReference type="SAM" id="Phobius"/>
    </source>
</evidence>
<evidence type="ECO:0000256" key="3">
    <source>
        <dbReference type="ARBA" id="ARBA00022475"/>
    </source>
</evidence>
<dbReference type="InterPro" id="IPR051907">
    <property type="entry name" value="DoxX-like_oxidoreductase"/>
</dbReference>
<evidence type="ECO:0000256" key="4">
    <source>
        <dbReference type="ARBA" id="ARBA00022692"/>
    </source>
</evidence>
<evidence type="ECO:0000256" key="2">
    <source>
        <dbReference type="ARBA" id="ARBA00006679"/>
    </source>
</evidence>
<gene>
    <name evidence="8" type="ORF">KK060_01795</name>
</gene>
<dbReference type="PANTHER" id="PTHR33452:SF1">
    <property type="entry name" value="INNER MEMBRANE PROTEIN YPHA-RELATED"/>
    <property type="match status" value="1"/>
</dbReference>
<dbReference type="EMBL" id="JAHESD010000003">
    <property type="protein sequence ID" value="MBT1701991.1"/>
    <property type="molecule type" value="Genomic_DNA"/>
</dbReference>
<keyword evidence="6 7" id="KW-0472">Membrane</keyword>
<keyword evidence="9" id="KW-1185">Reference proteome</keyword>
<keyword evidence="5 7" id="KW-1133">Transmembrane helix</keyword>
<accession>A0ABS5VKU0</accession>
<evidence type="ECO:0000313" key="8">
    <source>
        <dbReference type="EMBL" id="MBT1701991.1"/>
    </source>
</evidence>
<feature type="transmembrane region" description="Helical" evidence="7">
    <location>
        <begin position="85"/>
        <end position="107"/>
    </location>
</feature>
<protein>
    <submittedName>
        <fullName evidence="8">DoxX family protein</fullName>
    </submittedName>
</protein>
<comment type="subcellular location">
    <subcellularLocation>
        <location evidence="1">Cell membrane</location>
        <topology evidence="1">Multi-pass membrane protein</topology>
    </subcellularLocation>
</comment>
<comment type="similarity">
    <text evidence="2">Belongs to the DoxX family.</text>
</comment>
<dbReference type="RefSeq" id="WP_254151686.1">
    <property type="nucleotide sequence ID" value="NZ_JAHESD010000003.1"/>
</dbReference>
<evidence type="ECO:0000256" key="5">
    <source>
        <dbReference type="ARBA" id="ARBA00022989"/>
    </source>
</evidence>
<proteinExistence type="inferred from homology"/>
<dbReference type="InterPro" id="IPR032808">
    <property type="entry name" value="DoxX"/>
</dbReference>
<dbReference type="PANTHER" id="PTHR33452">
    <property type="entry name" value="OXIDOREDUCTASE CATD-RELATED"/>
    <property type="match status" value="1"/>
</dbReference>
<keyword evidence="4 7" id="KW-0812">Transmembrane</keyword>
<reference evidence="8 9" key="1">
    <citation type="submission" date="2021-05" db="EMBL/GenBank/DDBJ databases">
        <title>A Polyphasic approach of four new species of the genus Ohtaekwangia: Ohtaekwangia histidinii sp. nov., Ohtaekwangia cretensis sp. nov., Ohtaekwangia indiensis sp. nov., Ohtaekwangia reichenbachii sp. nov. from diverse environment.</title>
        <authorList>
            <person name="Octaviana S."/>
        </authorList>
    </citation>
    <scope>NUCLEOTIDE SEQUENCE [LARGE SCALE GENOMIC DNA]</scope>
    <source>
        <strain evidence="8 9">PWU20</strain>
    </source>
</reference>
<feature type="transmembrane region" description="Helical" evidence="7">
    <location>
        <begin position="56"/>
        <end position="78"/>
    </location>
</feature>
<dbReference type="Proteomes" id="UP000772618">
    <property type="component" value="Unassembled WGS sequence"/>
</dbReference>